<evidence type="ECO:0000313" key="1">
    <source>
        <dbReference type="EMBL" id="THG40111.1"/>
    </source>
</evidence>
<reference evidence="1 2" key="1">
    <citation type="submission" date="2019-04" db="EMBL/GenBank/DDBJ databases">
        <title>Microbes associate with the intestines of laboratory mice.</title>
        <authorList>
            <person name="Navarre W."/>
            <person name="Wong E."/>
            <person name="Huang K.C."/>
            <person name="Tropini C."/>
            <person name="Ng K."/>
            <person name="Yu B."/>
        </authorList>
    </citation>
    <scope>NUCLEOTIDE SEQUENCE [LARGE SCALE GENOMIC DNA]</scope>
    <source>
        <strain evidence="1 2">NM83_B4-11</strain>
    </source>
</reference>
<sequence length="145" mass="15785">MSVILLALAQAAQVTAFVSPSEGEEAPPVLTVAATQESAASVPGDLSGLPELKFRRRRTMPPALSSFVRDEVAARRCEAADKRLRVNLAVLVAEDGQLRRIHPQAIGCPTVEQYASGVMLSMARANLLPVGETRWFRTSLLFQWQ</sequence>
<protein>
    <recommendedName>
        <fullName evidence="3">TonB C-terminal domain-containing protein</fullName>
    </recommendedName>
</protein>
<organism evidence="1 2">
    <name type="scientific">Sphingomonas olei</name>
    <dbReference type="NCBI Taxonomy" id="1886787"/>
    <lineage>
        <taxon>Bacteria</taxon>
        <taxon>Pseudomonadati</taxon>
        <taxon>Pseudomonadota</taxon>
        <taxon>Alphaproteobacteria</taxon>
        <taxon>Sphingomonadales</taxon>
        <taxon>Sphingomonadaceae</taxon>
        <taxon>Sphingomonas</taxon>
    </lineage>
</organism>
<comment type="caution">
    <text evidence="1">The sequence shown here is derived from an EMBL/GenBank/DDBJ whole genome shotgun (WGS) entry which is preliminary data.</text>
</comment>
<keyword evidence="2" id="KW-1185">Reference proteome</keyword>
<accession>A0ABY2QHC6</accession>
<name>A0ABY2QHC6_9SPHN</name>
<evidence type="ECO:0000313" key="2">
    <source>
        <dbReference type="Proteomes" id="UP000308038"/>
    </source>
</evidence>
<dbReference type="EMBL" id="SSTI01000005">
    <property type="protein sequence ID" value="THG40111.1"/>
    <property type="molecule type" value="Genomic_DNA"/>
</dbReference>
<proteinExistence type="predicted"/>
<dbReference type="RefSeq" id="WP_136451352.1">
    <property type="nucleotide sequence ID" value="NZ_SSTI01000005.1"/>
</dbReference>
<gene>
    <name evidence="1" type="ORF">E5988_07960</name>
</gene>
<dbReference type="Proteomes" id="UP000308038">
    <property type="component" value="Unassembled WGS sequence"/>
</dbReference>
<evidence type="ECO:0008006" key="3">
    <source>
        <dbReference type="Google" id="ProtNLM"/>
    </source>
</evidence>